<evidence type="ECO:0000256" key="4">
    <source>
        <dbReference type="ARBA" id="ARBA00022989"/>
    </source>
</evidence>
<keyword evidence="11" id="KW-1185">Reference proteome</keyword>
<evidence type="ECO:0000256" key="1">
    <source>
        <dbReference type="ARBA" id="ARBA00004651"/>
    </source>
</evidence>
<sequence>MSYTGDTSREPADTDIAYRPHAFDPVTQPELFEGVLSRRIIAFLVDALMVIGPVVLFGVFVFVFGIVTLGLGWLLFWLIGPVFILWAVAYYAFTLGSHSSATLGMRLMEIELRTWYGAPCYALLGGVRAVCFWVSISVLTPFVLLVGLFNDRRRLLHDFLCGTVVINSAERAEALRRIR</sequence>
<feature type="transmembrane region" description="Helical" evidence="6">
    <location>
        <begin position="121"/>
        <end position="149"/>
    </location>
</feature>
<dbReference type="EMBL" id="BSDO01000002">
    <property type="protein sequence ID" value="GLI21965.1"/>
    <property type="molecule type" value="Genomic_DNA"/>
</dbReference>
<proteinExistence type="predicted"/>
<protein>
    <submittedName>
        <fullName evidence="9">RDD family membrane protein YckC</fullName>
    </submittedName>
    <submittedName>
        <fullName evidence="8">RDD family protein</fullName>
    </submittedName>
</protein>
<evidence type="ECO:0000256" key="3">
    <source>
        <dbReference type="ARBA" id="ARBA00022692"/>
    </source>
</evidence>
<dbReference type="Pfam" id="PF06271">
    <property type="entry name" value="RDD"/>
    <property type="match status" value="1"/>
</dbReference>
<feature type="transmembrane region" description="Helical" evidence="6">
    <location>
        <begin position="74"/>
        <end position="93"/>
    </location>
</feature>
<dbReference type="GO" id="GO:0005886">
    <property type="term" value="C:plasma membrane"/>
    <property type="evidence" value="ECO:0007669"/>
    <property type="project" value="UniProtKB-SubCell"/>
</dbReference>
<dbReference type="PANTHER" id="PTHR36115">
    <property type="entry name" value="PROLINE-RICH ANTIGEN HOMOLOG-RELATED"/>
    <property type="match status" value="1"/>
</dbReference>
<evidence type="ECO:0000313" key="8">
    <source>
        <dbReference type="EMBL" id="GLI21965.1"/>
    </source>
</evidence>
<name>A0A9W6CLQ9_XANFL</name>
<keyword evidence="5 6" id="KW-0472">Membrane</keyword>
<evidence type="ECO:0000256" key="5">
    <source>
        <dbReference type="ARBA" id="ARBA00023136"/>
    </source>
</evidence>
<dbReference type="GeneID" id="95762428"/>
<evidence type="ECO:0000256" key="2">
    <source>
        <dbReference type="ARBA" id="ARBA00022475"/>
    </source>
</evidence>
<comment type="caution">
    <text evidence="8">The sequence shown here is derived from an EMBL/GenBank/DDBJ whole genome shotgun (WGS) entry which is preliminary data.</text>
</comment>
<dbReference type="RefSeq" id="WP_281806944.1">
    <property type="nucleotide sequence ID" value="NZ_BSDO01000002.1"/>
</dbReference>
<evidence type="ECO:0000259" key="7">
    <source>
        <dbReference type="Pfam" id="PF06271"/>
    </source>
</evidence>
<dbReference type="Proteomes" id="UP001144397">
    <property type="component" value="Unassembled WGS sequence"/>
</dbReference>
<keyword evidence="2" id="KW-1003">Cell membrane</keyword>
<evidence type="ECO:0000256" key="6">
    <source>
        <dbReference type="SAM" id="Phobius"/>
    </source>
</evidence>
<keyword evidence="3 6" id="KW-0812">Transmembrane</keyword>
<accession>A0A9W6CLQ9</accession>
<comment type="subcellular location">
    <subcellularLocation>
        <location evidence="1">Cell membrane</location>
        <topology evidence="1">Multi-pass membrane protein</topology>
    </subcellularLocation>
</comment>
<keyword evidence="4 6" id="KW-1133">Transmembrane helix</keyword>
<dbReference type="AlphaFoldDB" id="A0A9W6CLQ9"/>
<dbReference type="EMBL" id="JAVDPY010000001">
    <property type="protein sequence ID" value="MDR6332286.1"/>
    <property type="molecule type" value="Genomic_DNA"/>
</dbReference>
<reference evidence="8" key="1">
    <citation type="submission" date="2022-12" db="EMBL/GenBank/DDBJ databases">
        <title>Reference genome sequencing for broad-spectrum identification of bacterial and archaeal isolates by mass spectrometry.</title>
        <authorList>
            <person name="Sekiguchi Y."/>
            <person name="Tourlousse D.M."/>
        </authorList>
    </citation>
    <scope>NUCLEOTIDE SEQUENCE</scope>
    <source>
        <strain evidence="8">301</strain>
    </source>
</reference>
<gene>
    <name evidence="9" type="ORF">GGQ86_000733</name>
    <name evidence="8" type="ORF">XFLAVUS301_16390</name>
</gene>
<evidence type="ECO:0000313" key="10">
    <source>
        <dbReference type="Proteomes" id="UP001144397"/>
    </source>
</evidence>
<evidence type="ECO:0000313" key="11">
    <source>
        <dbReference type="Proteomes" id="UP001245370"/>
    </source>
</evidence>
<reference evidence="9 11" key="2">
    <citation type="submission" date="2023-07" db="EMBL/GenBank/DDBJ databases">
        <title>Genomic Encyclopedia of Type Strains, Phase IV (KMG-IV): sequencing the most valuable type-strain genomes for metagenomic binning, comparative biology and taxonomic classification.</title>
        <authorList>
            <person name="Goeker M."/>
        </authorList>
    </citation>
    <scope>NUCLEOTIDE SEQUENCE [LARGE SCALE GENOMIC DNA]</scope>
    <source>
        <strain evidence="9 11">DSM 338</strain>
    </source>
</reference>
<dbReference type="Proteomes" id="UP001245370">
    <property type="component" value="Unassembled WGS sequence"/>
</dbReference>
<feature type="transmembrane region" description="Helical" evidence="6">
    <location>
        <begin position="40"/>
        <end position="67"/>
    </location>
</feature>
<evidence type="ECO:0000313" key="9">
    <source>
        <dbReference type="EMBL" id="MDR6332286.1"/>
    </source>
</evidence>
<dbReference type="InterPro" id="IPR010432">
    <property type="entry name" value="RDD"/>
</dbReference>
<organism evidence="8 10">
    <name type="scientific">Xanthobacter flavus</name>
    <dbReference type="NCBI Taxonomy" id="281"/>
    <lineage>
        <taxon>Bacteria</taxon>
        <taxon>Pseudomonadati</taxon>
        <taxon>Pseudomonadota</taxon>
        <taxon>Alphaproteobacteria</taxon>
        <taxon>Hyphomicrobiales</taxon>
        <taxon>Xanthobacteraceae</taxon>
        <taxon>Xanthobacter</taxon>
    </lineage>
</organism>
<dbReference type="InterPro" id="IPR051791">
    <property type="entry name" value="Pra-immunoreactive"/>
</dbReference>
<feature type="domain" description="RDD" evidence="7">
    <location>
        <begin position="36"/>
        <end position="162"/>
    </location>
</feature>
<dbReference type="PANTHER" id="PTHR36115:SF4">
    <property type="entry name" value="MEMBRANE PROTEIN"/>
    <property type="match status" value="1"/>
</dbReference>